<evidence type="ECO:0000256" key="8">
    <source>
        <dbReference type="SAM" id="MobiDB-lite"/>
    </source>
</evidence>
<proteinExistence type="inferred from homology"/>
<dbReference type="FunFam" id="1.25.40.10:FF:000018">
    <property type="entry name" value="Cell division cycle protein 27 homolog B"/>
    <property type="match status" value="1"/>
</dbReference>
<evidence type="ECO:0000313" key="10">
    <source>
        <dbReference type="Proteomes" id="UP000593567"/>
    </source>
</evidence>
<dbReference type="GO" id="GO:0007091">
    <property type="term" value="P:metaphase/anaphase transition of mitotic cell cycle"/>
    <property type="evidence" value="ECO:0007669"/>
    <property type="project" value="TreeGrafter"/>
</dbReference>
<evidence type="ECO:0000256" key="1">
    <source>
        <dbReference type="ARBA" id="ARBA00004123"/>
    </source>
</evidence>
<dbReference type="SMART" id="SM00028">
    <property type="entry name" value="TPR"/>
    <property type="match status" value="7"/>
</dbReference>
<feature type="compositionally biased region" description="Polar residues" evidence="8">
    <location>
        <begin position="565"/>
        <end position="575"/>
    </location>
</feature>
<dbReference type="Proteomes" id="UP000593567">
    <property type="component" value="Unassembled WGS sequence"/>
</dbReference>
<feature type="region of interest" description="Disordered" evidence="8">
    <location>
        <begin position="565"/>
        <end position="593"/>
    </location>
</feature>
<gene>
    <name evidence="9" type="ORF">EB796_000490</name>
</gene>
<dbReference type="SUPFAM" id="SSF48452">
    <property type="entry name" value="TPR-like"/>
    <property type="match status" value="2"/>
</dbReference>
<dbReference type="Pfam" id="PF13181">
    <property type="entry name" value="TPR_8"/>
    <property type="match status" value="2"/>
</dbReference>
<dbReference type="InterPro" id="IPR011990">
    <property type="entry name" value="TPR-like_helical_dom_sf"/>
</dbReference>
<dbReference type="AlphaFoldDB" id="A0A7J7KT24"/>
<comment type="similarity">
    <text evidence="5">Belongs to the APC3/CDC27 family.</text>
</comment>
<keyword evidence="3 7" id="KW-0802">TPR repeat</keyword>
<name>A0A7J7KT24_BUGNE</name>
<keyword evidence="4" id="KW-0539">Nucleus</keyword>
<feature type="compositionally biased region" description="Polar residues" evidence="8">
    <location>
        <begin position="156"/>
        <end position="168"/>
    </location>
</feature>
<dbReference type="EMBL" id="VXIV02000068">
    <property type="protein sequence ID" value="KAF6041218.1"/>
    <property type="molecule type" value="Genomic_DNA"/>
</dbReference>
<dbReference type="GO" id="GO:0016567">
    <property type="term" value="P:protein ubiquitination"/>
    <property type="evidence" value="ECO:0007669"/>
    <property type="project" value="TreeGrafter"/>
</dbReference>
<dbReference type="PANTHER" id="PTHR12558:SF13">
    <property type="entry name" value="CELL DIVISION CYCLE PROTEIN 27 HOMOLOG"/>
    <property type="match status" value="1"/>
</dbReference>
<dbReference type="GO" id="GO:0051301">
    <property type="term" value="P:cell division"/>
    <property type="evidence" value="ECO:0007669"/>
    <property type="project" value="TreeGrafter"/>
</dbReference>
<dbReference type="GO" id="GO:0005680">
    <property type="term" value="C:anaphase-promoting complex"/>
    <property type="evidence" value="ECO:0007669"/>
    <property type="project" value="TreeGrafter"/>
</dbReference>
<feature type="repeat" description="TPR" evidence="7">
    <location>
        <begin position="257"/>
        <end position="290"/>
    </location>
</feature>
<feature type="repeat" description="TPR" evidence="7">
    <location>
        <begin position="325"/>
        <end position="358"/>
    </location>
</feature>
<comment type="caution">
    <text evidence="9">The sequence shown here is derived from an EMBL/GenBank/DDBJ whole genome shotgun (WGS) entry which is preliminary data.</text>
</comment>
<dbReference type="Pfam" id="PF00515">
    <property type="entry name" value="TPR_1"/>
    <property type="match status" value="1"/>
</dbReference>
<dbReference type="OrthoDB" id="329563at2759"/>
<organism evidence="9 10">
    <name type="scientific">Bugula neritina</name>
    <name type="common">Brown bryozoan</name>
    <name type="synonym">Sertularia neritina</name>
    <dbReference type="NCBI Taxonomy" id="10212"/>
    <lineage>
        <taxon>Eukaryota</taxon>
        <taxon>Metazoa</taxon>
        <taxon>Spiralia</taxon>
        <taxon>Lophotrochozoa</taxon>
        <taxon>Bryozoa</taxon>
        <taxon>Gymnolaemata</taxon>
        <taxon>Cheilostomatida</taxon>
        <taxon>Flustrina</taxon>
        <taxon>Buguloidea</taxon>
        <taxon>Bugulidae</taxon>
        <taxon>Bugula</taxon>
    </lineage>
</organism>
<dbReference type="GO" id="GO:0031145">
    <property type="term" value="P:anaphase-promoting complex-dependent catabolic process"/>
    <property type="evidence" value="ECO:0007669"/>
    <property type="project" value="TreeGrafter"/>
</dbReference>
<keyword evidence="10" id="KW-1185">Reference proteome</keyword>
<evidence type="ECO:0000256" key="6">
    <source>
        <dbReference type="ARBA" id="ARBA00039307"/>
    </source>
</evidence>
<evidence type="ECO:0000256" key="4">
    <source>
        <dbReference type="ARBA" id="ARBA00023242"/>
    </source>
</evidence>
<dbReference type="GO" id="GO:0005737">
    <property type="term" value="C:cytoplasm"/>
    <property type="evidence" value="ECO:0007669"/>
    <property type="project" value="TreeGrafter"/>
</dbReference>
<evidence type="ECO:0000313" key="9">
    <source>
        <dbReference type="EMBL" id="KAF6041218.1"/>
    </source>
</evidence>
<feature type="region of interest" description="Disordered" evidence="8">
    <location>
        <begin position="130"/>
        <end position="170"/>
    </location>
</feature>
<accession>A0A7J7KT24</accession>
<evidence type="ECO:0000256" key="3">
    <source>
        <dbReference type="ARBA" id="ARBA00022803"/>
    </source>
</evidence>
<feature type="repeat" description="TPR" evidence="7">
    <location>
        <begin position="393"/>
        <end position="426"/>
    </location>
</feature>
<evidence type="ECO:0000256" key="2">
    <source>
        <dbReference type="ARBA" id="ARBA00022737"/>
    </source>
</evidence>
<protein>
    <recommendedName>
        <fullName evidence="6">Cell division cycle protein 27 homolog</fullName>
    </recommendedName>
</protein>
<feature type="repeat" description="TPR" evidence="7">
    <location>
        <begin position="359"/>
        <end position="392"/>
    </location>
</feature>
<dbReference type="PROSITE" id="PS50005">
    <property type="entry name" value="TPR"/>
    <property type="match status" value="5"/>
</dbReference>
<keyword evidence="2" id="KW-0677">Repeat</keyword>
<feature type="repeat" description="TPR" evidence="7">
    <location>
        <begin position="427"/>
        <end position="460"/>
    </location>
</feature>
<evidence type="ECO:0000256" key="7">
    <source>
        <dbReference type="PROSITE-ProRule" id="PRU00339"/>
    </source>
</evidence>
<dbReference type="InterPro" id="IPR019734">
    <property type="entry name" value="TPR_rpt"/>
</dbReference>
<evidence type="ECO:0000256" key="5">
    <source>
        <dbReference type="ARBA" id="ARBA00038210"/>
    </source>
</evidence>
<feature type="compositionally biased region" description="Low complexity" evidence="8">
    <location>
        <begin position="13"/>
        <end position="22"/>
    </location>
</feature>
<sequence length="593" mass="66005">MSHEVESTAFHTPANGSNSGFSASSPPMVGKLFISELHDKQTLISPSFGTLPLDTPIAGTYDSSFATPAFAPISFKDIPSAPTKKVTCAADSQPMVSPASVSRLVFGKSSTSNTTKPDMLVVPSPTAYHTNLSIPRRRSKRILDSQSSSSVKENSKMQTRGSHTSLRSTIRKARSNQNIKLSDEVTSKNKYNSSIKRPSTTATSTVEALDIKQKQSASAFLSLLRDLGAAYLASHTFDIKKCVDLFEAVPSHHYKTGWVLAEAGRAYLEMAEYHKAREVFDELRKLEPHQINGMETYSTVLFHLQDEVALSTLAQDMVEIDKHCAQTWCVNGNCFSLQKEHETAIKFLQRAIQIDPCFTYAYTLLGHEYTITEDYDKAMSAFRNAIRVDSRHYNAWYGLGMIFYKREKFTLAEAHFKKALLINPQSAVLLCHIGLVQHALQKHVLALETLNQAVEMSPRNPMCLFHRASMLVANDKLEQALKELESLKALTPKESLVYFLIGKVHKKLGNAHLSMLNFSWATDLDPKGANNHIKEAIDRRYVTDEEDQEHSLSVDASILMADTPSETLSTDTSVMDSDEAHHHLQANESDDSL</sequence>
<comment type="subcellular location">
    <subcellularLocation>
        <location evidence="1">Nucleus</location>
    </subcellularLocation>
</comment>
<reference evidence="9" key="1">
    <citation type="submission" date="2020-06" db="EMBL/GenBank/DDBJ databases">
        <title>Draft genome of Bugula neritina, a colonial animal packing powerful symbionts and potential medicines.</title>
        <authorList>
            <person name="Rayko M."/>
        </authorList>
    </citation>
    <scope>NUCLEOTIDE SEQUENCE [LARGE SCALE GENOMIC DNA]</scope>
    <source>
        <strain evidence="9">Kwan_BN1</strain>
    </source>
</reference>
<dbReference type="Gene3D" id="1.25.40.10">
    <property type="entry name" value="Tetratricopeptide repeat domain"/>
    <property type="match status" value="3"/>
</dbReference>
<feature type="region of interest" description="Disordered" evidence="8">
    <location>
        <begin position="1"/>
        <end position="22"/>
    </location>
</feature>
<dbReference type="PANTHER" id="PTHR12558">
    <property type="entry name" value="CELL DIVISION CYCLE 16,23,27"/>
    <property type="match status" value="1"/>
</dbReference>